<dbReference type="EMBL" id="JAPFFF010000010">
    <property type="protein sequence ID" value="KAK8880620.1"/>
    <property type="molecule type" value="Genomic_DNA"/>
</dbReference>
<dbReference type="PANTHER" id="PTHR11319:SF35">
    <property type="entry name" value="OUTER MEMBRANE PROTEIN PMPC-RELATED"/>
    <property type="match status" value="1"/>
</dbReference>
<keyword evidence="2" id="KW-0812">Transmembrane</keyword>
<dbReference type="SMART" id="SM00710">
    <property type="entry name" value="PbH1"/>
    <property type="match status" value="5"/>
</dbReference>
<feature type="chain" id="PRO_5047011116" description="F5/8 type C domain-containing protein" evidence="3">
    <location>
        <begin position="21"/>
        <end position="1324"/>
    </location>
</feature>
<evidence type="ECO:0000259" key="4">
    <source>
        <dbReference type="PROSITE" id="PS50022"/>
    </source>
</evidence>
<dbReference type="Proteomes" id="UP001470230">
    <property type="component" value="Unassembled WGS sequence"/>
</dbReference>
<reference evidence="5 6" key="1">
    <citation type="submission" date="2024-04" db="EMBL/GenBank/DDBJ databases">
        <title>Tritrichomonas musculus Genome.</title>
        <authorList>
            <person name="Alves-Ferreira E."/>
            <person name="Grigg M."/>
            <person name="Lorenzi H."/>
            <person name="Galac M."/>
        </authorList>
    </citation>
    <scope>NUCLEOTIDE SEQUENCE [LARGE SCALE GENOMIC DNA]</scope>
    <source>
        <strain evidence="5 6">EAF2021</strain>
    </source>
</reference>
<feature type="region of interest" description="Disordered" evidence="1">
    <location>
        <begin position="256"/>
        <end position="276"/>
    </location>
</feature>
<dbReference type="InterPro" id="IPR008979">
    <property type="entry name" value="Galactose-bd-like_sf"/>
</dbReference>
<dbReference type="PROSITE" id="PS50022">
    <property type="entry name" value="FA58C_3"/>
    <property type="match status" value="2"/>
</dbReference>
<keyword evidence="3" id="KW-0732">Signal</keyword>
<keyword evidence="2" id="KW-1133">Transmembrane helix</keyword>
<dbReference type="InterPro" id="IPR039448">
    <property type="entry name" value="Beta_helix"/>
</dbReference>
<feature type="signal peptide" evidence="3">
    <location>
        <begin position="1"/>
        <end position="20"/>
    </location>
</feature>
<dbReference type="InterPro" id="IPR011050">
    <property type="entry name" value="Pectin_lyase_fold/virulence"/>
</dbReference>
<dbReference type="Gene3D" id="2.60.120.260">
    <property type="entry name" value="Galactose-binding domain-like"/>
    <property type="match status" value="4"/>
</dbReference>
<feature type="domain" description="F5/8 type C" evidence="4">
    <location>
        <begin position="573"/>
        <end position="741"/>
    </location>
</feature>
<evidence type="ECO:0000256" key="1">
    <source>
        <dbReference type="SAM" id="MobiDB-lite"/>
    </source>
</evidence>
<dbReference type="InterPro" id="IPR000421">
    <property type="entry name" value="FA58C"/>
</dbReference>
<evidence type="ECO:0000313" key="5">
    <source>
        <dbReference type="EMBL" id="KAK8880620.1"/>
    </source>
</evidence>
<evidence type="ECO:0000256" key="2">
    <source>
        <dbReference type="SAM" id="Phobius"/>
    </source>
</evidence>
<proteinExistence type="predicted"/>
<evidence type="ECO:0000256" key="3">
    <source>
        <dbReference type="SAM" id="SignalP"/>
    </source>
</evidence>
<keyword evidence="6" id="KW-1185">Reference proteome</keyword>
<name>A0ABR2JP36_9EUKA</name>
<keyword evidence="2" id="KW-0472">Membrane</keyword>
<dbReference type="PANTHER" id="PTHR11319">
    <property type="entry name" value="G PROTEIN-COUPLED RECEPTOR-RELATED"/>
    <property type="match status" value="1"/>
</dbReference>
<dbReference type="Pfam" id="PF00754">
    <property type="entry name" value="F5_F8_type_C"/>
    <property type="match status" value="3"/>
</dbReference>
<comment type="caution">
    <text evidence="5">The sequence shown here is derived from an EMBL/GenBank/DDBJ whole genome shotgun (WGS) entry which is preliminary data.</text>
</comment>
<gene>
    <name evidence="5" type="ORF">M9Y10_003302</name>
</gene>
<accession>A0ABR2JP36</accession>
<dbReference type="InterPro" id="IPR012334">
    <property type="entry name" value="Pectin_lyas_fold"/>
</dbReference>
<sequence>MVFNLFIFLAISISSKPVNNQKKAPVSILINEFVSNWTQYRIDRTGWTVKANSEQTTAEGVEGPITNIIDGTSPYIWHSKYDNTGAGGHDERKARNDPFQITVNLGKKTTFRAFSYMPRPGSPNGRFGLYDFYVANTEEELNDKILNSDYIVKGNMDKSADISTLVILNTAETGQFVALRSIDPERNFATCAEFNLYSNPPFTRFTQTEIDESTEKFWCSHKIDRSSWSITANSEQTTDQKNEGPVKNVIDGKKETHWHSKYNDNENGGHDERNPLSEPFSFTIDLKEETTFKAFSYMPRQDGSPNGRFNHYEFYVAQTEEEIKRNIKSRTYNAKGDIDVSISISTLVIFDELQKGRFVALLYNDHGQWATCAEFNLYRDTVSYTEQYVVEAEDKFCRSNKIDRSSWSITANSEQTTDQKNEGPVKNVIDGKKETHWHSKYNDYENGGHDERNPPSEPFFFTIDLKEETTFKAFSYMPRQDGSPNGRFEHYEFYVAQTEEELKKNFEINFYQAKGDIDISIDNSKLVIFDKPLTGRFVSLHYVSHGSWATCAEFNLYRDPLSLSPLFMSTYINELTDTDLPQYRMNRTGWTAYANSEQNKEGDAEGPISHIIDGLEGIIWHSRYNKNNNLGHDDRSRGTDPFIITVDMKDEKTFKAFSYMPRQTGNNGQFQHYEFYSAHTSEELYMKIHDNDYLAKGDIDKTKRESTLVSFNRFITGRYVALLSLNHDTFGTCAEFNVYNDTITSNDADDGYINKDKTGSDIPSQIQAGQGNVKEISSCHFTNININGPKYYIKAVSEFMMYDNVFENTDDASRPGVMFINYNGHLGISNCKFIKIRAPQNNEGFVFNCNTGNNINVVTENSEFINCGAKGERPLISIMSGLSSTKFKDCKFIFDDTEGSCRVLELGTNDCVFDKCKFVNCGERAIYLTRGQTTVRSSDVFQLTNCVVKSNQGRFVNAEQLKSKPIITGNTFEESSLDNNYLIYIAHDQNEIKLTNNTFSGIDAGGADESSCGGLTKFVESSSTTEVTICYEDCKFAGINKNQQARNAQYYHGSILFNKVNNIDANLEIKNCIFRESNAKQSGGAVFITDGKNVNISNCSFESNKAEYGGAVYISSSSLSDTINVENCIFKNNVATKLEGPDEASGGSGLLLYACAGVIRRCKFKNNEVKIVNNVQSLYSLSIPLEKPTFKLSECSFSVDKTSKFSIFYHGRERKTTLELEKCIFKGDLNDNAYFIDGQLNSKSSLKLIIRDCKFPPKLRKVLNPNSKFELVEIKEKTKEMNKMKIISFVSVFGIAAVAILIITIMKKRSNEPNYSNDQEEIEV</sequence>
<protein>
    <recommendedName>
        <fullName evidence="4">F5/8 type C domain-containing protein</fullName>
    </recommendedName>
</protein>
<feature type="transmembrane region" description="Helical" evidence="2">
    <location>
        <begin position="1286"/>
        <end position="1306"/>
    </location>
</feature>
<dbReference type="SUPFAM" id="SSF49785">
    <property type="entry name" value="Galactose-binding domain-like"/>
    <property type="match status" value="4"/>
</dbReference>
<dbReference type="Pfam" id="PF13229">
    <property type="entry name" value="Beta_helix"/>
    <property type="match status" value="1"/>
</dbReference>
<dbReference type="Gene3D" id="2.160.20.10">
    <property type="entry name" value="Single-stranded right-handed beta-helix, Pectin lyase-like"/>
    <property type="match status" value="1"/>
</dbReference>
<dbReference type="InterPro" id="IPR006626">
    <property type="entry name" value="PbH1"/>
</dbReference>
<feature type="domain" description="F5/8 type C" evidence="4">
    <location>
        <begin position="397"/>
        <end position="559"/>
    </location>
</feature>
<evidence type="ECO:0000313" key="6">
    <source>
        <dbReference type="Proteomes" id="UP001470230"/>
    </source>
</evidence>
<dbReference type="SUPFAM" id="SSF51126">
    <property type="entry name" value="Pectin lyase-like"/>
    <property type="match status" value="1"/>
</dbReference>
<organism evidence="5 6">
    <name type="scientific">Tritrichomonas musculus</name>
    <dbReference type="NCBI Taxonomy" id="1915356"/>
    <lineage>
        <taxon>Eukaryota</taxon>
        <taxon>Metamonada</taxon>
        <taxon>Parabasalia</taxon>
        <taxon>Tritrichomonadida</taxon>
        <taxon>Tritrichomonadidae</taxon>
        <taxon>Tritrichomonas</taxon>
    </lineage>
</organism>
<feature type="compositionally biased region" description="Basic and acidic residues" evidence="1">
    <location>
        <begin position="256"/>
        <end position="275"/>
    </location>
</feature>